<feature type="region of interest" description="Disordered" evidence="2">
    <location>
        <begin position="30"/>
        <end position="72"/>
    </location>
</feature>
<dbReference type="GO" id="GO:0006508">
    <property type="term" value="P:proteolysis"/>
    <property type="evidence" value="ECO:0007669"/>
    <property type="project" value="InterPro"/>
</dbReference>
<evidence type="ECO:0000313" key="4">
    <source>
        <dbReference type="EMBL" id="KAF9525905.1"/>
    </source>
</evidence>
<name>A0A9P6JMP6_9AGAR</name>
<evidence type="ECO:0000256" key="2">
    <source>
        <dbReference type="SAM" id="MobiDB-lite"/>
    </source>
</evidence>
<dbReference type="EMBL" id="MU157878">
    <property type="protein sequence ID" value="KAF9525905.1"/>
    <property type="molecule type" value="Genomic_DNA"/>
</dbReference>
<reference evidence="4" key="1">
    <citation type="submission" date="2020-11" db="EMBL/GenBank/DDBJ databases">
        <authorList>
            <consortium name="DOE Joint Genome Institute"/>
            <person name="Ahrendt S."/>
            <person name="Riley R."/>
            <person name="Andreopoulos W."/>
            <person name="Labutti K."/>
            <person name="Pangilinan J."/>
            <person name="Ruiz-Duenas F.J."/>
            <person name="Barrasa J.M."/>
            <person name="Sanchez-Garcia M."/>
            <person name="Camarero S."/>
            <person name="Miyauchi S."/>
            <person name="Serrano A."/>
            <person name="Linde D."/>
            <person name="Babiker R."/>
            <person name="Drula E."/>
            <person name="Ayuso-Fernandez I."/>
            <person name="Pacheco R."/>
            <person name="Padilla G."/>
            <person name="Ferreira P."/>
            <person name="Barriuso J."/>
            <person name="Kellner H."/>
            <person name="Castanera R."/>
            <person name="Alfaro M."/>
            <person name="Ramirez L."/>
            <person name="Pisabarro A.G."/>
            <person name="Kuo A."/>
            <person name="Tritt A."/>
            <person name="Lipzen A."/>
            <person name="He G."/>
            <person name="Yan M."/>
            <person name="Ng V."/>
            <person name="Cullen D."/>
            <person name="Martin F."/>
            <person name="Rosso M.-N."/>
            <person name="Henrissat B."/>
            <person name="Hibbett D."/>
            <person name="Martinez A.T."/>
            <person name="Grigoriev I.V."/>
        </authorList>
    </citation>
    <scope>NUCLEOTIDE SEQUENCE</scope>
    <source>
        <strain evidence="4">CBS 506.95</strain>
    </source>
</reference>
<feature type="region of interest" description="Disordered" evidence="2">
    <location>
        <begin position="200"/>
        <end position="219"/>
    </location>
</feature>
<evidence type="ECO:0000259" key="3">
    <source>
        <dbReference type="Pfam" id="PF00656"/>
    </source>
</evidence>
<dbReference type="InterPro" id="IPR011600">
    <property type="entry name" value="Pept_C14_caspase"/>
</dbReference>
<gene>
    <name evidence="4" type="ORF">CPB83DRAFT_908868</name>
</gene>
<dbReference type="GO" id="GO:0005737">
    <property type="term" value="C:cytoplasm"/>
    <property type="evidence" value="ECO:0007669"/>
    <property type="project" value="TreeGrafter"/>
</dbReference>
<protein>
    <submittedName>
        <fullName evidence="4">Caspase domain-containing protein</fullName>
    </submittedName>
</protein>
<keyword evidence="5" id="KW-1185">Reference proteome</keyword>
<dbReference type="InterPro" id="IPR050452">
    <property type="entry name" value="Metacaspase"/>
</dbReference>
<comment type="caution">
    <text evidence="4">The sequence shown here is derived from an EMBL/GenBank/DDBJ whole genome shotgun (WGS) entry which is preliminary data.</text>
</comment>
<dbReference type="GO" id="GO:0004197">
    <property type="term" value="F:cysteine-type endopeptidase activity"/>
    <property type="evidence" value="ECO:0007669"/>
    <property type="project" value="InterPro"/>
</dbReference>
<evidence type="ECO:0000256" key="1">
    <source>
        <dbReference type="ARBA" id="ARBA00009005"/>
    </source>
</evidence>
<organism evidence="4 5">
    <name type="scientific">Crepidotus variabilis</name>
    <dbReference type="NCBI Taxonomy" id="179855"/>
    <lineage>
        <taxon>Eukaryota</taxon>
        <taxon>Fungi</taxon>
        <taxon>Dikarya</taxon>
        <taxon>Basidiomycota</taxon>
        <taxon>Agaricomycotina</taxon>
        <taxon>Agaricomycetes</taxon>
        <taxon>Agaricomycetidae</taxon>
        <taxon>Agaricales</taxon>
        <taxon>Agaricineae</taxon>
        <taxon>Crepidotaceae</taxon>
        <taxon>Crepidotus</taxon>
    </lineage>
</organism>
<dbReference type="AlphaFoldDB" id="A0A9P6JMP6"/>
<feature type="domain" description="Peptidase C14 caspase" evidence="3">
    <location>
        <begin position="213"/>
        <end position="555"/>
    </location>
</feature>
<dbReference type="OrthoDB" id="3223806at2759"/>
<feature type="compositionally biased region" description="Basic and acidic residues" evidence="2">
    <location>
        <begin position="118"/>
        <end position="129"/>
    </location>
</feature>
<dbReference type="PANTHER" id="PTHR48104:SF30">
    <property type="entry name" value="METACASPASE-1"/>
    <property type="match status" value="1"/>
</dbReference>
<accession>A0A9P6JMP6</accession>
<evidence type="ECO:0000313" key="5">
    <source>
        <dbReference type="Proteomes" id="UP000807306"/>
    </source>
</evidence>
<proteinExistence type="inferred from homology"/>
<dbReference type="Proteomes" id="UP000807306">
    <property type="component" value="Unassembled WGS sequence"/>
</dbReference>
<dbReference type="PANTHER" id="PTHR48104">
    <property type="entry name" value="METACASPASE-4"/>
    <property type="match status" value="1"/>
</dbReference>
<feature type="region of interest" description="Disordered" evidence="2">
    <location>
        <begin position="112"/>
        <end position="178"/>
    </location>
</feature>
<dbReference type="Pfam" id="PF00656">
    <property type="entry name" value="Peptidase_C14"/>
    <property type="match status" value="1"/>
</dbReference>
<sequence>MHLDLKFKARARKFGGWFRRHLPTMRIPKFLGRRRRDNPPEPAGSIASRRSSKRSGLVPNGSHKRQESSVSVAMSHAFQAGLAVASPGVLPDDSEPLYEEPLPFDNEAYVEVDASSSDDGKPVDRHESVNGHVPKSTPGRKKALLIGISGESPEETQEPDPITNDSEPQNGEPVEGENGATQIESAARAMKDAMMGLHRKGKSEGGISAVSSSDKLKGPHNEVEVTRSLLIERYGYKNDDITILVDTDGQDDEFMPTKANIEKHIHLLVKDAKAGDKFYFHYSGHSTQEKTGDPREEDGMNEVLCTWDRQRIPDNDLRAWMVDKLDPHSTLYAVFDTCNSGTILDLEHYRCNKVYLPWVNKGTRRTKSRHILAHRQHALPPRVPTLNNPQAKRSTTGNMTMGSIEQVIQPPLPEDGPLTQEAIQQRKQSTDLAFNLSRRSVIVENALGEQLVDTPRSSIDAGSTYTRPASINSEMRKYMSPIEMFCDGWCRQRFDRRTEGLPHVVCLSSCADGQKTWEDKNGSSMTSALVSLLNENPHPSFTKVLHQVNNSLHKDYLHLHSKARDYKRQVSLKNERHRRLGKPLFVPSVDPEMNNFQEVHLSSLEPLELTEAWDP</sequence>
<comment type="similarity">
    <text evidence="1">Belongs to the peptidase C14B family.</text>
</comment>
<dbReference type="Gene3D" id="3.40.50.12660">
    <property type="match status" value="2"/>
</dbReference>